<organism evidence="2 3">
    <name type="scientific">Dethiobacter alkaliphilus AHT 1</name>
    <dbReference type="NCBI Taxonomy" id="555088"/>
    <lineage>
        <taxon>Bacteria</taxon>
        <taxon>Bacillati</taxon>
        <taxon>Bacillota</taxon>
        <taxon>Dethiobacteria</taxon>
        <taxon>Dethiobacterales</taxon>
        <taxon>Dethiobacteraceae</taxon>
        <taxon>Dethiobacter</taxon>
    </lineage>
</organism>
<dbReference type="InterPro" id="IPR018966">
    <property type="entry name" value="VTC_domain"/>
</dbReference>
<dbReference type="eggNOG" id="COG5036">
    <property type="taxonomic scope" value="Bacteria"/>
</dbReference>
<gene>
    <name evidence="2" type="ORF">DealDRAFT_0821</name>
</gene>
<evidence type="ECO:0000313" key="3">
    <source>
        <dbReference type="Proteomes" id="UP000006443"/>
    </source>
</evidence>
<dbReference type="CDD" id="cd07750">
    <property type="entry name" value="PolyPPase_VTC_like"/>
    <property type="match status" value="1"/>
</dbReference>
<dbReference type="STRING" id="555088.DealDRAFT_0821"/>
<accession>C0GEB2</accession>
<feature type="domain" description="VTC" evidence="1">
    <location>
        <begin position="14"/>
        <end position="236"/>
    </location>
</feature>
<dbReference type="Pfam" id="PF09359">
    <property type="entry name" value="VTC"/>
    <property type="match status" value="1"/>
</dbReference>
<keyword evidence="3" id="KW-1185">Reference proteome</keyword>
<proteinExistence type="predicted"/>
<evidence type="ECO:0000259" key="1">
    <source>
        <dbReference type="Pfam" id="PF09359"/>
    </source>
</evidence>
<dbReference type="GO" id="GO:0006799">
    <property type="term" value="P:polyphosphate biosynthetic process"/>
    <property type="evidence" value="ECO:0007669"/>
    <property type="project" value="UniProtKB-ARBA"/>
</dbReference>
<sequence>MKFPAKKEKWGTWRFELKYRISQWQYYQIKNAITPYMKPDEFTLAQLGGAYLVRSLYYDTHNYQAYHEKIGGDFGRIKIRTRSYTDIADENTKIRVELKTKRGSAMEKFSSFVPYSSYAAFMETGHWPAYDSPVLTEFERLYYLRTLKPKLLVQYRRLGLKSRFGENLRITFDMDVRSADSSSLFPATPFFRVHDPNLIILEIKCQSEQPQWLSKLVKQYGLKIVANSKYTRGIEISRPDAVTPMWSQGFANAPARLQQPGKIGSPVGHRRQFSN</sequence>
<dbReference type="EMBL" id="ACJM01000003">
    <property type="protein sequence ID" value="EEG78406.1"/>
    <property type="molecule type" value="Genomic_DNA"/>
</dbReference>
<dbReference type="RefSeq" id="WP_008515139.1">
    <property type="nucleotide sequence ID" value="NZ_ACJM01000003.1"/>
</dbReference>
<dbReference type="OrthoDB" id="9784042at2"/>
<dbReference type="Proteomes" id="UP000006443">
    <property type="component" value="Unassembled WGS sequence"/>
</dbReference>
<evidence type="ECO:0000313" key="2">
    <source>
        <dbReference type="EMBL" id="EEG78406.1"/>
    </source>
</evidence>
<reference evidence="2 3" key="1">
    <citation type="submission" date="2009-02" db="EMBL/GenBank/DDBJ databases">
        <title>Sequencing of the draft genome and assembly of Dethiobacter alkaliphilus AHT 1.</title>
        <authorList>
            <consortium name="US DOE Joint Genome Institute (JGI-PGF)"/>
            <person name="Lucas S."/>
            <person name="Copeland A."/>
            <person name="Lapidus A."/>
            <person name="Glavina del Rio T."/>
            <person name="Dalin E."/>
            <person name="Tice H."/>
            <person name="Bruce D."/>
            <person name="Goodwin L."/>
            <person name="Pitluck S."/>
            <person name="Larimer F."/>
            <person name="Land M.L."/>
            <person name="Hauser L."/>
            <person name="Muyzer G."/>
        </authorList>
    </citation>
    <scope>NUCLEOTIDE SEQUENCE [LARGE SCALE GENOMIC DNA]</scope>
    <source>
        <strain evidence="2 3">AHT 1</strain>
    </source>
</reference>
<comment type="caution">
    <text evidence="2">The sequence shown here is derived from an EMBL/GenBank/DDBJ whole genome shotgun (WGS) entry which is preliminary data.</text>
</comment>
<dbReference type="AlphaFoldDB" id="C0GEB2"/>
<name>C0GEB2_DETAL</name>
<dbReference type="Gene3D" id="3.20.100.30">
    <property type="entry name" value="VTC, catalytic tunnel domain"/>
    <property type="match status" value="1"/>
</dbReference>
<protein>
    <recommendedName>
        <fullName evidence="1">VTC domain-containing protein</fullName>
    </recommendedName>
</protein>
<dbReference type="InterPro" id="IPR042267">
    <property type="entry name" value="VTC_sf"/>
</dbReference>